<dbReference type="RefSeq" id="WP_053254926.1">
    <property type="nucleotide sequence ID" value="NZ_CBCRXZ010000015.1"/>
</dbReference>
<dbReference type="AlphaFoldDB" id="A0A3M3XE17"/>
<feature type="region of interest" description="Disordered" evidence="1">
    <location>
        <begin position="56"/>
        <end position="83"/>
    </location>
</feature>
<feature type="compositionally biased region" description="Basic and acidic residues" evidence="1">
    <location>
        <begin position="66"/>
        <end position="83"/>
    </location>
</feature>
<reference evidence="2 3" key="1">
    <citation type="submission" date="2018-06" db="EMBL/GenBank/DDBJ databases">
        <authorList>
            <consortium name="Pathogen Informatics"/>
            <person name="Doyle S."/>
        </authorList>
    </citation>
    <scope>NUCLEOTIDE SEQUENCE [LARGE SCALE GENOMIC DNA]</scope>
    <source>
        <strain evidence="2 3">NCTC10038</strain>
    </source>
</reference>
<name>A0A3M3XE17_PSEFL</name>
<sequence length="83" mass="9201">MKITLSHYQLKELLEMSESSCDPECYDAIVIQVGDDTAHSGPGLYAWFDECPEEGASYIGDDAEDQERANRIGEERENAKSAA</sequence>
<dbReference type="EMBL" id="LS483372">
    <property type="protein sequence ID" value="SQF90279.1"/>
    <property type="molecule type" value="Genomic_DNA"/>
</dbReference>
<gene>
    <name evidence="2" type="ORF">NCTC10038_01676</name>
</gene>
<organism evidence="2 3">
    <name type="scientific">Pseudomonas fluorescens</name>
    <dbReference type="NCBI Taxonomy" id="294"/>
    <lineage>
        <taxon>Bacteria</taxon>
        <taxon>Pseudomonadati</taxon>
        <taxon>Pseudomonadota</taxon>
        <taxon>Gammaproteobacteria</taxon>
        <taxon>Pseudomonadales</taxon>
        <taxon>Pseudomonadaceae</taxon>
        <taxon>Pseudomonas</taxon>
    </lineage>
</organism>
<dbReference type="GeneID" id="61637647"/>
<dbReference type="Proteomes" id="UP000248640">
    <property type="component" value="Chromosome 1"/>
</dbReference>
<evidence type="ECO:0000256" key="1">
    <source>
        <dbReference type="SAM" id="MobiDB-lite"/>
    </source>
</evidence>
<accession>A0A3M3XE17</accession>
<evidence type="ECO:0000313" key="3">
    <source>
        <dbReference type="Proteomes" id="UP000248640"/>
    </source>
</evidence>
<proteinExistence type="predicted"/>
<protein>
    <submittedName>
        <fullName evidence="2">Uncharacterized protein</fullName>
    </submittedName>
</protein>
<evidence type="ECO:0000313" key="2">
    <source>
        <dbReference type="EMBL" id="SQF90279.1"/>
    </source>
</evidence>